<dbReference type="EMBL" id="QVEV01000018">
    <property type="protein sequence ID" value="RGC14760.1"/>
    <property type="molecule type" value="Genomic_DNA"/>
</dbReference>
<name>A0A3E2VUF3_CLOIN</name>
<dbReference type="Proteomes" id="UP000260025">
    <property type="component" value="Unassembled WGS sequence"/>
</dbReference>
<protein>
    <submittedName>
        <fullName evidence="1">Uncharacterized protein</fullName>
    </submittedName>
</protein>
<feature type="non-terminal residue" evidence="1">
    <location>
        <position position="1567"/>
    </location>
</feature>
<evidence type="ECO:0000313" key="1">
    <source>
        <dbReference type="EMBL" id="RGC14760.1"/>
    </source>
</evidence>
<proteinExistence type="predicted"/>
<sequence>MKVSDVQTKEGDTSVYKQIGNKIAIKKGTKSLTLNVGATGSGAAAPNGVSALSTSKTGEEMFGTLASISGAGNNEVTIDLENLMDVETGGSKKTISLYAEQQNGPQNTDYISAPYDIEVFVVDGEQELALKKDTVMNGYEYGTDFTVTAIVNEDKENRKFDAEKEMVATIAEGYEEFATVKSSTWNATTGETTIVIHPLKSGKVKLNLHKDENWDKGFIVSSGDVKTAEIDIGKRNVTLQPKKQTQVKNELFVDPVIESHYPGDAAKPGLVNDDALPESITVKTTNSATSTVEDIPSRTLSGNKRFTTIGIWTQSVDFEEYNKNKTLDEKYVFTGAENDYEVKDAFTPDDTYIDISPVCKYKDDDKDCWNSGTVTVKPSEKAKAEGYDLIKNTTKAEDQIETNEDNFASEFTITGPARTAIEDIKYNLKNSTKNSLTNQDTIDRSIRIDETEPAKINAKGEKVETPSVTALLSLAEAAIKESVEAAGGDAGGIRFDSSPIQLTISAEDEQSGIRFVKAYQEDGTGAVGSEIALTEKTAENLENEAVPGSDNSIDSKKTYKKKVYTALLPTSYKGKVKIVATNNAGLESYKTTNFIVHETADEADMVVEAGASAVKNADGTYQPGLSDGADRTNVKWPLKIQAPKSGIKSIKYYITDESNLVNWKGSSISPIDVTSEYKIKTLSENLNWDNVNDNLLDTEEHDEAVVPLKEAIAEAQKAGKTILHVHAKLESNAGNIKEEVYSIKVMSQGIEFNQDIQDANVAGPDETIMVEAIYGTPIDITAQMVDASENWAATGDFTFEMSDADKKFVKLSDTTQEAFQTSKNTTGTDKGKATLTLTPLTGNDQEVTLKVKKAGDAEYMESNELTLKIKLKSKKIDITADSATTYDVRTGEKHPTLTWEITDRDSTSDGLVKDPTAGIDDTTDAKKVDFLLKATTCVDGATCGIDDLTSYTQDSQRINETGEWKLVFTYNKDNTSGTSKEAEFNRKYDIKFIDAKDSVNGSDKKLIVTQDSVLESWYTITPDPETDVASDKDAWNKSEVKIEPTSNAITGSADTKDLRTYDTVTNDVKIKASKSDKPEDWGWDSSFTRTKNDGADAKEYEMRFRDSKTGAFTNVIKAKRTVRVDEDDPSTINFKTEAVQNVSPAVSLMADIVDALGGDATGIRFANQKIKLTIDAEDTRSGIREVKAYKVNADGSQGTEIVLNYQDSESTKNTAVDAPTDGTETYSNKVYTAELDDSFNSKILIVAMDNAGNKAKKTTNRIVLEKSSEKGMLLEAGAGAPKDDANEFIVGNSYVNGNTETLWPLKVQAEHSGIKKITYYITDTEGNELSGKADAQLNVTGTGEGTFGITELPNTVDWEKADDASLVTEVKEKGVVSLKEAVQKMKGKANAVIQVHAKLESNAGNILEEVFSIHIDNQQIDWSDDVKNKGTIIDDVLTLEATYGTPIDISAEMIQDSKGWASDSDFVFKLADGDDAYAHLSSVTHSGLSTTGNPTTTANGKGKITLTPLTGNDKEVTLKVKKASNDTYVESNEITLKVKLKSKKIDITADPVTTYDVKTGEKHPKLT</sequence>
<gene>
    <name evidence="1" type="ORF">DXA38_12835</name>
</gene>
<evidence type="ECO:0000313" key="2">
    <source>
        <dbReference type="Proteomes" id="UP000260025"/>
    </source>
</evidence>
<accession>A0A3E2VUF3</accession>
<comment type="caution">
    <text evidence="1">The sequence shown here is derived from an EMBL/GenBank/DDBJ whole genome shotgun (WGS) entry which is preliminary data.</text>
</comment>
<organism evidence="1 2">
    <name type="scientific">Clostridium innocuum</name>
    <dbReference type="NCBI Taxonomy" id="1522"/>
    <lineage>
        <taxon>Bacteria</taxon>
        <taxon>Bacillati</taxon>
        <taxon>Bacillota</taxon>
        <taxon>Clostridia</taxon>
        <taxon>Eubacteriales</taxon>
        <taxon>Clostridiaceae</taxon>
        <taxon>Clostridium</taxon>
    </lineage>
</organism>
<reference evidence="1 2" key="1">
    <citation type="submission" date="2018-08" db="EMBL/GenBank/DDBJ databases">
        <title>A genome reference for cultivated species of the human gut microbiota.</title>
        <authorList>
            <person name="Zou Y."/>
            <person name="Xue W."/>
            <person name="Luo G."/>
        </authorList>
    </citation>
    <scope>NUCLEOTIDE SEQUENCE [LARGE SCALE GENOMIC DNA]</scope>
    <source>
        <strain evidence="1 2">OF01-2LB</strain>
    </source>
</reference>